<keyword evidence="1" id="KW-0812">Transmembrane</keyword>
<dbReference type="InterPro" id="IPR013694">
    <property type="entry name" value="VIT"/>
</dbReference>
<name>A0A3B0YP82_9ZZZZ</name>
<dbReference type="PROSITE" id="PS50234">
    <property type="entry name" value="VWFA"/>
    <property type="match status" value="1"/>
</dbReference>
<keyword evidence="1" id="KW-0472">Membrane</keyword>
<keyword evidence="1" id="KW-1133">Transmembrane helix</keyword>
<evidence type="ECO:0000313" key="4">
    <source>
        <dbReference type="EMBL" id="VAW70266.1"/>
    </source>
</evidence>
<dbReference type="PANTHER" id="PTHR45737">
    <property type="entry name" value="VON WILLEBRAND FACTOR A DOMAIN-CONTAINING PROTEIN 5A"/>
    <property type="match status" value="1"/>
</dbReference>
<feature type="transmembrane region" description="Helical" evidence="1">
    <location>
        <begin position="36"/>
        <end position="56"/>
    </location>
</feature>
<evidence type="ECO:0000259" key="2">
    <source>
        <dbReference type="PROSITE" id="PS50234"/>
    </source>
</evidence>
<accession>A0A3B0YP82</accession>
<dbReference type="PROSITE" id="PS51468">
    <property type="entry name" value="VIT"/>
    <property type="match status" value="1"/>
</dbReference>
<dbReference type="PANTHER" id="PTHR45737:SF6">
    <property type="entry name" value="VON WILLEBRAND FACTOR A DOMAIN-CONTAINING PROTEIN 5A"/>
    <property type="match status" value="1"/>
</dbReference>
<dbReference type="EMBL" id="UOFI01000190">
    <property type="protein sequence ID" value="VAW70266.1"/>
    <property type="molecule type" value="Genomic_DNA"/>
</dbReference>
<evidence type="ECO:0000256" key="1">
    <source>
        <dbReference type="SAM" id="Phobius"/>
    </source>
</evidence>
<evidence type="ECO:0000259" key="3">
    <source>
        <dbReference type="PROSITE" id="PS51468"/>
    </source>
</evidence>
<dbReference type="AlphaFoldDB" id="A0A3B0YP82"/>
<dbReference type="Gene3D" id="3.40.50.410">
    <property type="entry name" value="von Willebrand factor, type A domain"/>
    <property type="match status" value="1"/>
</dbReference>
<dbReference type="InterPro" id="IPR002035">
    <property type="entry name" value="VWF_A"/>
</dbReference>
<dbReference type="NCBIfam" id="TIGR03788">
    <property type="entry name" value="marine_srt_targ"/>
    <property type="match status" value="1"/>
</dbReference>
<proteinExistence type="predicted"/>
<feature type="domain" description="VIT" evidence="3">
    <location>
        <begin position="81"/>
        <end position="209"/>
    </location>
</feature>
<dbReference type="InterPro" id="IPR022440">
    <property type="entry name" value="CHP03788"/>
</dbReference>
<sequence>MLCLNSHFFKRRPRREYLYDNDSTRRCSFFSRLKQLLIATLLILLGVVLGMFIMSINNPVHAAASNLNADYVSMDDISEGSLLLKTNNRNQYLQIPLLNTRVDIDISGMVVRSHVKQRFTNNSPNWVEAVYVFPLPENAAVDFMRMHIGEHVIEAKIREKQQAIKIYQQAKQQGKKTALLEQQRANMFTSSVANIGPGESITIEIEYQQALQYEQGSFSLRFPMAITPRYIPGTPLQQQLSIKGSGWANNTDQVPDASFITPPVNNKPHKINPLSLNIKLNPGFPVDKISSSYHAITQQEMPDGHIAIQLAAGTVPSEHDFELSWTPDISHAPKAALFSEKINNDYFHLLMVLPPDNNAQNEQAFARDVIFVIDTSGSMYGTSMQQAKQSLLMALERLRLHDRFNIIQFNSITGQLFSVSSSATFENIQIAKQYVQQLQANGGTEMAPALNMALTQTTDNNYVRQVIFLTDGSVGNETALFNIIQNNLAQSRLFTVGIGSAPNSYFMRKAAQFGRGSFTYIGDINEVNKKMTVLFKKLENPLMTNLSIDFYNDSLKKIQAEIWPERITDLYSGEAIVLSIKTDQPLHKVRLKGNRALAPWQATLNLNQGINSPGTGRYWARNKIESLMDRQYSAANKTQLREEITDIALKHHLVSKYTSLVAVDTRPSRPLEKALNKQAVAVNLPQGQIRPGQINKVPQQTFGRLAQTATPAAQQLILGCSLLLLALISHLIFSRRLKFRIL</sequence>
<dbReference type="SMART" id="SM00609">
    <property type="entry name" value="VIT"/>
    <property type="match status" value="1"/>
</dbReference>
<dbReference type="Pfam" id="PF13768">
    <property type="entry name" value="VWA_3"/>
    <property type="match status" value="1"/>
</dbReference>
<reference evidence="4" key="1">
    <citation type="submission" date="2018-06" db="EMBL/GenBank/DDBJ databases">
        <authorList>
            <person name="Zhirakovskaya E."/>
        </authorList>
    </citation>
    <scope>NUCLEOTIDE SEQUENCE</scope>
</reference>
<protein>
    <submittedName>
        <fullName evidence="4">Inter-alpha-trypsin inhibitor domain protein</fullName>
    </submittedName>
</protein>
<dbReference type="SMART" id="SM00327">
    <property type="entry name" value="VWA"/>
    <property type="match status" value="1"/>
</dbReference>
<feature type="transmembrane region" description="Helical" evidence="1">
    <location>
        <begin position="716"/>
        <end position="733"/>
    </location>
</feature>
<gene>
    <name evidence="4" type="ORF">MNBD_GAMMA09-1605</name>
</gene>
<feature type="domain" description="VWFA" evidence="2">
    <location>
        <begin position="368"/>
        <end position="538"/>
    </location>
</feature>
<dbReference type="InterPro" id="IPR036465">
    <property type="entry name" value="vWFA_dom_sf"/>
</dbReference>
<organism evidence="4">
    <name type="scientific">hydrothermal vent metagenome</name>
    <dbReference type="NCBI Taxonomy" id="652676"/>
    <lineage>
        <taxon>unclassified sequences</taxon>
        <taxon>metagenomes</taxon>
        <taxon>ecological metagenomes</taxon>
    </lineage>
</organism>
<dbReference type="SUPFAM" id="SSF53300">
    <property type="entry name" value="vWA-like"/>
    <property type="match status" value="1"/>
</dbReference>
<dbReference type="Pfam" id="PF08487">
    <property type="entry name" value="VIT"/>
    <property type="match status" value="1"/>
</dbReference>